<comment type="caution">
    <text evidence="3">The sequence shown here is derived from an EMBL/GenBank/DDBJ whole genome shotgun (WGS) entry which is preliminary data.</text>
</comment>
<dbReference type="EMBL" id="CAAALY010053643">
    <property type="protein sequence ID" value="VEL21892.1"/>
    <property type="molecule type" value="Genomic_DNA"/>
</dbReference>
<gene>
    <name evidence="3" type="ORF">PXEA_LOCUS15332</name>
</gene>
<name>A0A3S5BF03_9PLAT</name>
<feature type="transmembrane region" description="Helical" evidence="1">
    <location>
        <begin position="83"/>
        <end position="104"/>
    </location>
</feature>
<keyword evidence="1" id="KW-1133">Transmembrane helix</keyword>
<keyword evidence="2" id="KW-0732">Signal</keyword>
<organism evidence="3 4">
    <name type="scientific">Protopolystoma xenopodis</name>
    <dbReference type="NCBI Taxonomy" id="117903"/>
    <lineage>
        <taxon>Eukaryota</taxon>
        <taxon>Metazoa</taxon>
        <taxon>Spiralia</taxon>
        <taxon>Lophotrochozoa</taxon>
        <taxon>Platyhelminthes</taxon>
        <taxon>Monogenea</taxon>
        <taxon>Polyopisthocotylea</taxon>
        <taxon>Polystomatidea</taxon>
        <taxon>Polystomatidae</taxon>
        <taxon>Protopolystoma</taxon>
    </lineage>
</organism>
<sequence>MLTLFILLAVTVSSQCHADFIHKRILCVLNAPFKRRYCRRLVDNQARLRRRHRPFTRMPKRTVTNKIFLTGGWWYDLKWRQRIAITLFFALLLTGISLFCIAFFHDHYYTVNLQLHSTFDSNVRRIQRVDFPFMVCCTTSGTSYCAESRPLGTRLATGFTRDLSS</sequence>
<keyword evidence="1" id="KW-0472">Membrane</keyword>
<proteinExistence type="predicted"/>
<protein>
    <submittedName>
        <fullName evidence="3">Uncharacterized protein</fullName>
    </submittedName>
</protein>
<accession>A0A3S5BF03</accession>
<feature type="chain" id="PRO_5018687350" evidence="2">
    <location>
        <begin position="19"/>
        <end position="165"/>
    </location>
</feature>
<evidence type="ECO:0000256" key="1">
    <source>
        <dbReference type="SAM" id="Phobius"/>
    </source>
</evidence>
<evidence type="ECO:0000313" key="4">
    <source>
        <dbReference type="Proteomes" id="UP000784294"/>
    </source>
</evidence>
<feature type="signal peptide" evidence="2">
    <location>
        <begin position="1"/>
        <end position="18"/>
    </location>
</feature>
<dbReference type="AlphaFoldDB" id="A0A3S5BF03"/>
<keyword evidence="1" id="KW-0812">Transmembrane</keyword>
<dbReference type="Proteomes" id="UP000784294">
    <property type="component" value="Unassembled WGS sequence"/>
</dbReference>
<evidence type="ECO:0000313" key="3">
    <source>
        <dbReference type="EMBL" id="VEL21892.1"/>
    </source>
</evidence>
<evidence type="ECO:0000256" key="2">
    <source>
        <dbReference type="SAM" id="SignalP"/>
    </source>
</evidence>
<reference evidence="3" key="1">
    <citation type="submission" date="2018-11" db="EMBL/GenBank/DDBJ databases">
        <authorList>
            <consortium name="Pathogen Informatics"/>
        </authorList>
    </citation>
    <scope>NUCLEOTIDE SEQUENCE</scope>
</reference>
<keyword evidence="4" id="KW-1185">Reference proteome</keyword>